<dbReference type="PROSITE" id="PS51257">
    <property type="entry name" value="PROKAR_LIPOPROTEIN"/>
    <property type="match status" value="1"/>
</dbReference>
<gene>
    <name evidence="4" type="ORF">M0L20_26850</name>
</gene>
<evidence type="ECO:0000256" key="2">
    <source>
        <dbReference type="RuleBase" id="RU362097"/>
    </source>
</evidence>
<dbReference type="Pfam" id="PF02321">
    <property type="entry name" value="OEP"/>
    <property type="match status" value="2"/>
</dbReference>
<dbReference type="Gene3D" id="1.20.1600.10">
    <property type="entry name" value="Outer membrane efflux proteins (OEP)"/>
    <property type="match status" value="1"/>
</dbReference>
<dbReference type="NCBIfam" id="TIGR01845">
    <property type="entry name" value="outer_NodT"/>
    <property type="match status" value="1"/>
</dbReference>
<proteinExistence type="inferred from homology"/>
<organism evidence="4 5">
    <name type="scientific">Spirosoma liriopis</name>
    <dbReference type="NCBI Taxonomy" id="2937440"/>
    <lineage>
        <taxon>Bacteria</taxon>
        <taxon>Pseudomonadati</taxon>
        <taxon>Bacteroidota</taxon>
        <taxon>Cytophagia</taxon>
        <taxon>Cytophagales</taxon>
        <taxon>Cytophagaceae</taxon>
        <taxon>Spirosoma</taxon>
    </lineage>
</organism>
<dbReference type="PANTHER" id="PTHR30203:SF33">
    <property type="entry name" value="BLR4455 PROTEIN"/>
    <property type="match status" value="1"/>
</dbReference>
<evidence type="ECO:0000256" key="3">
    <source>
        <dbReference type="SAM" id="Coils"/>
    </source>
</evidence>
<comment type="subcellular location">
    <subcellularLocation>
        <location evidence="2">Cell membrane</location>
        <topology evidence="2">Lipid-anchor</topology>
    </subcellularLocation>
</comment>
<keyword evidence="2" id="KW-1134">Transmembrane beta strand</keyword>
<comment type="similarity">
    <text evidence="1 2">Belongs to the outer membrane factor (OMF) (TC 1.B.17) family.</text>
</comment>
<dbReference type="Gene3D" id="2.20.200.10">
    <property type="entry name" value="Outer membrane efflux proteins (OEP)"/>
    <property type="match status" value="1"/>
</dbReference>
<dbReference type="EMBL" id="JALPRF010000009">
    <property type="protein sequence ID" value="MCK8495513.1"/>
    <property type="molecule type" value="Genomic_DNA"/>
</dbReference>
<dbReference type="Proteomes" id="UP001202180">
    <property type="component" value="Unassembled WGS sequence"/>
</dbReference>
<protein>
    <submittedName>
        <fullName evidence="4">TolC family protein</fullName>
    </submittedName>
</protein>
<keyword evidence="5" id="KW-1185">Reference proteome</keyword>
<feature type="coiled-coil region" evidence="3">
    <location>
        <begin position="439"/>
        <end position="466"/>
    </location>
</feature>
<keyword evidence="2" id="KW-0472">Membrane</keyword>
<comment type="caution">
    <text evidence="4">The sequence shown here is derived from an EMBL/GenBank/DDBJ whole genome shotgun (WGS) entry which is preliminary data.</text>
</comment>
<evidence type="ECO:0000313" key="5">
    <source>
        <dbReference type="Proteomes" id="UP001202180"/>
    </source>
</evidence>
<keyword evidence="2" id="KW-0449">Lipoprotein</keyword>
<keyword evidence="2" id="KW-0812">Transmembrane</keyword>
<keyword evidence="2" id="KW-0564">Palmitate</keyword>
<evidence type="ECO:0000256" key="1">
    <source>
        <dbReference type="ARBA" id="ARBA00007613"/>
    </source>
</evidence>
<dbReference type="PANTHER" id="PTHR30203">
    <property type="entry name" value="OUTER MEMBRANE CATION EFFLUX PROTEIN"/>
    <property type="match status" value="1"/>
</dbReference>
<dbReference type="SUPFAM" id="SSF56954">
    <property type="entry name" value="Outer membrane efflux proteins (OEP)"/>
    <property type="match status" value="1"/>
</dbReference>
<accession>A0ABT0HTI1</accession>
<keyword evidence="3" id="KW-0175">Coiled coil</keyword>
<name>A0ABT0HTI1_9BACT</name>
<reference evidence="4 5" key="1">
    <citation type="submission" date="2022-04" db="EMBL/GenBank/DDBJ databases">
        <title>Spirosoma sp. strain RP8 genome sequencing and assembly.</title>
        <authorList>
            <person name="Jung Y."/>
        </authorList>
    </citation>
    <scope>NUCLEOTIDE SEQUENCE [LARGE SCALE GENOMIC DNA]</scope>
    <source>
        <strain evidence="4 5">RP8</strain>
    </source>
</reference>
<evidence type="ECO:0000313" key="4">
    <source>
        <dbReference type="EMBL" id="MCK8495513.1"/>
    </source>
</evidence>
<dbReference type="InterPro" id="IPR010131">
    <property type="entry name" value="MdtP/NodT-like"/>
</dbReference>
<dbReference type="InterPro" id="IPR003423">
    <property type="entry name" value="OMP_efflux"/>
</dbReference>
<sequence length="478" mass="51685">MTTTQKTRWHRPTLGLLGLACLLLVSACKVSKDVPMPTLGLPATYRTAPNADTSSVAGLPWRSFFTEPALQQLLDSATVRNNDLQLAIQNITSAQVALRQARLGNVPAVTLQAGVTTNRPSANSLNGISYRQFLGVNHLEDYNLAAVVSWEADIWGKIRSRKAEALAAYLQSQEARKAVQTQVVAQVAEGYYNLLMLDTQLAVARRNAALTDSTLAITQLQFTAGQVTSLAVQQIEAQRLTAAGLIPAYEQAITVQEHALSTLVGRLPGDVRRSGNLLAMEVPMIAAAGVPSALLSQRPDVRSAELALERANAAVGYTKAQLYPTLAITTQGGLNAFQASNWFSIPASLFGLATGGITQPLLQRRALRTQYELSRIDRERTVIQFRQQVLVAVGEVSNALSQITKTQTQQALASDRVRALRQATSNANLLFRSGLATYLEVLTAQSNALQSELELASLKRTQLEANVELYRAVGGGWQ</sequence>
<dbReference type="RefSeq" id="WP_232563693.1">
    <property type="nucleotide sequence ID" value="NZ_JALPRF010000009.1"/>
</dbReference>